<evidence type="ECO:0000313" key="2">
    <source>
        <dbReference type="Proteomes" id="UP000690515"/>
    </source>
</evidence>
<gene>
    <name evidence="1" type="ORF">KCG35_07130</name>
</gene>
<evidence type="ECO:0008006" key="3">
    <source>
        <dbReference type="Google" id="ProtNLM"/>
    </source>
</evidence>
<organism evidence="1 2">
    <name type="scientific">Zooshikella harenae</name>
    <dbReference type="NCBI Taxonomy" id="2827238"/>
    <lineage>
        <taxon>Bacteria</taxon>
        <taxon>Pseudomonadati</taxon>
        <taxon>Pseudomonadota</taxon>
        <taxon>Gammaproteobacteria</taxon>
        <taxon>Oceanospirillales</taxon>
        <taxon>Zooshikellaceae</taxon>
        <taxon>Zooshikella</taxon>
    </lineage>
</organism>
<name>A0ABS5Z9V0_9GAMM</name>
<comment type="caution">
    <text evidence="1">The sequence shown here is derived from an EMBL/GenBank/DDBJ whole genome shotgun (WGS) entry which is preliminary data.</text>
</comment>
<keyword evidence="2" id="KW-1185">Reference proteome</keyword>
<protein>
    <recommendedName>
        <fullName evidence="3">DUF3108 domain-containing protein</fullName>
    </recommendedName>
</protein>
<dbReference type="EMBL" id="JAGSOY010000011">
    <property type="protein sequence ID" value="MBU2710827.1"/>
    <property type="molecule type" value="Genomic_DNA"/>
</dbReference>
<dbReference type="RefSeq" id="WP_215818990.1">
    <property type="nucleotide sequence ID" value="NZ_JAGSOY010000011.1"/>
</dbReference>
<reference evidence="1 2" key="1">
    <citation type="submission" date="2021-04" db="EMBL/GenBank/DDBJ databases">
        <authorList>
            <person name="Pira H."/>
            <person name="Risdian C."/>
            <person name="Wink J."/>
        </authorList>
    </citation>
    <scope>NUCLEOTIDE SEQUENCE [LARGE SCALE GENOMIC DNA]</scope>
    <source>
        <strain evidence="1 2">WH53</strain>
    </source>
</reference>
<sequence length="248" mass="28588">MRFQYKLVIIFWVTLSSYTFGYNPDVAMYNNYEGLIDNKYKITLSILPMKNGTLTGDYVYDKIGKKIKLSGNWNDQHIQINELYKSSISAKFISSDFNDNSGVIVGYWHNLKTNSKLAFKLRHISSTSAINKKRYSSTLSDEQIESFANDIKNAVIHQDYNWLSNNLRYPIQIKNLDIHIKNKVEFINNAKLIITNELISNLKPARTFFLFCNSDGISLSNGEIWFSEIEGNEQKLKILKIGSATPVW</sequence>
<dbReference type="Proteomes" id="UP000690515">
    <property type="component" value="Unassembled WGS sequence"/>
</dbReference>
<proteinExistence type="predicted"/>
<evidence type="ECO:0000313" key="1">
    <source>
        <dbReference type="EMBL" id="MBU2710827.1"/>
    </source>
</evidence>
<accession>A0ABS5Z9V0</accession>